<comment type="caution">
    <text evidence="1">The sequence shown here is derived from an EMBL/GenBank/DDBJ whole genome shotgun (WGS) entry which is preliminary data.</text>
</comment>
<evidence type="ECO:0000313" key="1">
    <source>
        <dbReference type="EMBL" id="GAG51150.1"/>
    </source>
</evidence>
<name>X0Y5V8_9ZZZZ</name>
<accession>X0Y5V8</accession>
<protein>
    <submittedName>
        <fullName evidence="1">Uncharacterized protein</fullName>
    </submittedName>
</protein>
<proteinExistence type="predicted"/>
<reference evidence="1" key="1">
    <citation type="journal article" date="2014" name="Front. Microbiol.">
        <title>High frequency of phylogenetically diverse reductive dehalogenase-homologous genes in deep subseafloor sedimentary metagenomes.</title>
        <authorList>
            <person name="Kawai M."/>
            <person name="Futagami T."/>
            <person name="Toyoda A."/>
            <person name="Takaki Y."/>
            <person name="Nishi S."/>
            <person name="Hori S."/>
            <person name="Arai W."/>
            <person name="Tsubouchi T."/>
            <person name="Morono Y."/>
            <person name="Uchiyama I."/>
            <person name="Ito T."/>
            <person name="Fujiyama A."/>
            <person name="Inagaki F."/>
            <person name="Takami H."/>
        </authorList>
    </citation>
    <scope>NUCLEOTIDE SEQUENCE</scope>
    <source>
        <strain evidence="1">Expedition CK06-06</strain>
    </source>
</reference>
<feature type="non-terminal residue" evidence="1">
    <location>
        <position position="53"/>
    </location>
</feature>
<sequence length="53" mass="5864">MQIPTKCEVCNRVLESDLGKDGACYVELCPDCKAKADKKAYKEGYDEGYAQGQ</sequence>
<organism evidence="1">
    <name type="scientific">marine sediment metagenome</name>
    <dbReference type="NCBI Taxonomy" id="412755"/>
    <lineage>
        <taxon>unclassified sequences</taxon>
        <taxon>metagenomes</taxon>
        <taxon>ecological metagenomes</taxon>
    </lineage>
</organism>
<dbReference type="AlphaFoldDB" id="X0Y5V8"/>
<dbReference type="EMBL" id="BARS01052065">
    <property type="protein sequence ID" value="GAG51150.1"/>
    <property type="molecule type" value="Genomic_DNA"/>
</dbReference>
<gene>
    <name evidence="1" type="ORF">S01H1_77467</name>
</gene>